<sequence length="1281" mass="128897">MAPPSRGAGEGAEYLKRLPAARRALLERAAAFSAEGWCLSCGRSLGAAGTSRGGGSGSGGSSASGGSGGGTIRVWFEGAAHDFVMAALEPADAAESDAEVDPLQHALSVLRISGAPPLSPSPAAPPPPLPPPAPPSARERLHAFYARHNPDKADEADGILARYAGREGVLFAKLEQKYGAGACAAADADAAAAAAVAAAAAAAAAAVAAAAAGEQPAAAAADTAAAAAAEEGGAAAAAQIGAAAGAAAGAQVAGGRVRFWRITAGTRVTVATSAEAESTAAGLEAADASDGAAAAAASAAAPPDAWADGIGGLAAQVAQLREAVELPLRAPRTFERYGVRPPRGVLLHGPPGTGKARTRLRAAGVWALAAAAAVTVGCVARSAASALLHVYEEADDEYGAIRLLSGLLPLPAGPGINMQGDGHPCLCLPDGSVFTISFLVSSGAPGQRQCHARHRRCGGDGVSDVRDTGAGTTLARAAAAACGAHVIAINAARETQQRGAATSTLTLHAAPLNPPPPRARCRRRRSYVGESEAALRRAFARAAAVAPCLLVLDEIDALCPRREAAGGAAERRVAATLLALLDGAAAAAAGVAVIGCTNRDSAPLRDVALIEQSAAAHAQQSTAAHARACGRASVAGGGVRRRCSAARGRTPALDPALRRPGRLDREVEVGVPDQAGREEILHVLLRRAPHALAPAHVARIAAATHGFVGADLHLLVKEAVLAALRRWRAASAAAAAAAASAAPAAAATGAAATGSTTAADGGSGGVDSTGIGGGGGGGSGGGCAAAADVRVEWADAEAALSRVAPSGLREVAVEVPRVRWDDIGGQDEVKRTLREVVELPLRHPQAFARLGIAPPRGVLLYGPPGCSKTLMARALATESAMNFVAVKGPELLSKWLGESERALQMFCTSEAGRVVPAGSLRSEHAAAASLADALFKRARAAAPTIVFFDEVDALAGRRSGGSGGGGGGTERVLSQLLLELDGVQPLKRVVVVAATNSSAPPSEHRAGDTSALNALIALASRQTVSTINAALLRPGWPRRYALAPDTIDPALLRPGRLDRLVYVGPPDAPSRAAILRVALRGVPADVDAAALEDVAQRTEATPLLPARRMRTGTLHISPQQRSSRCVAACLPTVRRWQGFSGAEVVALCREAAMSAVADPALSARAAAPAASDALLRTDAAAAAAAATAAPTRRHHHPASAPSLALRWPPLPPLTHCRQLTPPPLPPPPLPPAVCQAIEGRVAAADARVTARHLSAALTHVRPQITPEVLAFYAKFRGGGAT</sequence>
<proteinExistence type="predicted"/>
<feature type="region of interest" description="Disordered" evidence="3">
    <location>
        <begin position="117"/>
        <end position="137"/>
    </location>
</feature>
<dbReference type="SUPFAM" id="SSF52540">
    <property type="entry name" value="P-loop containing nucleoside triphosphate hydrolases"/>
    <property type="match status" value="3"/>
</dbReference>
<keyword evidence="1" id="KW-0547">Nucleotide-binding</keyword>
<evidence type="ECO:0000313" key="5">
    <source>
        <dbReference type="EMBL" id="KAG5181326.1"/>
    </source>
</evidence>
<dbReference type="InterPro" id="IPR041569">
    <property type="entry name" value="AAA_lid_3"/>
</dbReference>
<accession>A0A835YU41</accession>
<keyword evidence="2" id="KW-0067">ATP-binding</keyword>
<dbReference type="GO" id="GO:0016887">
    <property type="term" value="F:ATP hydrolysis activity"/>
    <property type="evidence" value="ECO:0007669"/>
    <property type="project" value="InterPro"/>
</dbReference>
<dbReference type="Pfam" id="PF17862">
    <property type="entry name" value="AAA_lid_3"/>
    <property type="match status" value="1"/>
</dbReference>
<gene>
    <name evidence="5" type="ORF">JKP88DRAFT_321759</name>
</gene>
<reference evidence="5" key="1">
    <citation type="submission" date="2021-02" db="EMBL/GenBank/DDBJ databases">
        <title>First Annotated Genome of the Yellow-green Alga Tribonema minus.</title>
        <authorList>
            <person name="Mahan K.M."/>
        </authorList>
    </citation>
    <scope>NUCLEOTIDE SEQUENCE</scope>
    <source>
        <strain evidence="5">UTEX B ZZ1240</strain>
    </source>
</reference>
<dbReference type="Pfam" id="PF00004">
    <property type="entry name" value="AAA"/>
    <property type="match status" value="2"/>
</dbReference>
<dbReference type="InterPro" id="IPR003593">
    <property type="entry name" value="AAA+_ATPase"/>
</dbReference>
<dbReference type="InterPro" id="IPR050168">
    <property type="entry name" value="AAA_ATPase_domain"/>
</dbReference>
<evidence type="ECO:0000259" key="4">
    <source>
        <dbReference type="SMART" id="SM00382"/>
    </source>
</evidence>
<evidence type="ECO:0000256" key="1">
    <source>
        <dbReference type="ARBA" id="ARBA00022741"/>
    </source>
</evidence>
<dbReference type="InterPro" id="IPR003959">
    <property type="entry name" value="ATPase_AAA_core"/>
</dbReference>
<dbReference type="PANTHER" id="PTHR23077:SF27">
    <property type="entry name" value="ATPASE FAMILY GENE 2 PROTEIN HOMOLOG A"/>
    <property type="match status" value="1"/>
</dbReference>
<organism evidence="5 6">
    <name type="scientific">Tribonema minus</name>
    <dbReference type="NCBI Taxonomy" id="303371"/>
    <lineage>
        <taxon>Eukaryota</taxon>
        <taxon>Sar</taxon>
        <taxon>Stramenopiles</taxon>
        <taxon>Ochrophyta</taxon>
        <taxon>PX clade</taxon>
        <taxon>Xanthophyceae</taxon>
        <taxon>Tribonematales</taxon>
        <taxon>Tribonemataceae</taxon>
        <taxon>Tribonema</taxon>
    </lineage>
</organism>
<feature type="domain" description="AAA+ ATPase" evidence="4">
    <location>
        <begin position="854"/>
        <end position="1067"/>
    </location>
</feature>
<feature type="region of interest" description="Disordered" evidence="3">
    <location>
        <begin position="48"/>
        <end position="67"/>
    </location>
</feature>
<dbReference type="Proteomes" id="UP000664859">
    <property type="component" value="Unassembled WGS sequence"/>
</dbReference>
<dbReference type="InterPro" id="IPR027417">
    <property type="entry name" value="P-loop_NTPase"/>
</dbReference>
<keyword evidence="5" id="KW-0378">Hydrolase</keyword>
<evidence type="ECO:0000256" key="2">
    <source>
        <dbReference type="ARBA" id="ARBA00022840"/>
    </source>
</evidence>
<feature type="compositionally biased region" description="Gly residues" evidence="3">
    <location>
        <begin position="51"/>
        <end position="67"/>
    </location>
</feature>
<dbReference type="GO" id="GO:0005524">
    <property type="term" value="F:ATP binding"/>
    <property type="evidence" value="ECO:0007669"/>
    <property type="project" value="UniProtKB-KW"/>
</dbReference>
<dbReference type="SMART" id="SM00382">
    <property type="entry name" value="AAA"/>
    <property type="match status" value="2"/>
</dbReference>
<keyword evidence="6" id="KW-1185">Reference proteome</keyword>
<dbReference type="PANTHER" id="PTHR23077">
    <property type="entry name" value="AAA-FAMILY ATPASE"/>
    <property type="match status" value="1"/>
</dbReference>
<dbReference type="Gene3D" id="3.40.50.300">
    <property type="entry name" value="P-loop containing nucleotide triphosphate hydrolases"/>
    <property type="match status" value="5"/>
</dbReference>
<dbReference type="Gene3D" id="1.10.8.60">
    <property type="match status" value="3"/>
</dbReference>
<name>A0A835YU41_9STRA</name>
<dbReference type="GO" id="GO:0005737">
    <property type="term" value="C:cytoplasm"/>
    <property type="evidence" value="ECO:0007669"/>
    <property type="project" value="TreeGrafter"/>
</dbReference>
<dbReference type="EMBL" id="JAFCMP010000334">
    <property type="protein sequence ID" value="KAG5181326.1"/>
    <property type="molecule type" value="Genomic_DNA"/>
</dbReference>
<protein>
    <submittedName>
        <fullName evidence="5">P-loop containing nucleoside triphosphate hydrolase protein</fullName>
    </submittedName>
</protein>
<dbReference type="FunFam" id="3.40.50.300:FF:002861">
    <property type="entry name" value="Cell division control protein 48 homolog E"/>
    <property type="match status" value="1"/>
</dbReference>
<comment type="caution">
    <text evidence="5">The sequence shown here is derived from an EMBL/GenBank/DDBJ whole genome shotgun (WGS) entry which is preliminary data.</text>
</comment>
<feature type="compositionally biased region" description="Pro residues" evidence="3">
    <location>
        <begin position="117"/>
        <end position="135"/>
    </location>
</feature>
<evidence type="ECO:0000313" key="6">
    <source>
        <dbReference type="Proteomes" id="UP000664859"/>
    </source>
</evidence>
<feature type="domain" description="AAA+ ATPase" evidence="4">
    <location>
        <begin position="341"/>
        <end position="673"/>
    </location>
</feature>
<evidence type="ECO:0000256" key="3">
    <source>
        <dbReference type="SAM" id="MobiDB-lite"/>
    </source>
</evidence>